<feature type="non-terminal residue" evidence="2">
    <location>
        <position position="1"/>
    </location>
</feature>
<dbReference type="Pfam" id="PF01477">
    <property type="entry name" value="PLAT"/>
    <property type="match status" value="1"/>
</dbReference>
<dbReference type="Pfam" id="PF00305">
    <property type="entry name" value="Lipoxygenase"/>
    <property type="match status" value="1"/>
</dbReference>
<dbReference type="GO" id="GO:0034440">
    <property type="term" value="P:lipid oxidation"/>
    <property type="evidence" value="ECO:0007669"/>
    <property type="project" value="InterPro"/>
</dbReference>
<name>A0A8J1XST1_OWEFU</name>
<sequence>MGQINSKTVDYVIHVTTGDKKGAGTDGNIFVSLIDEAGARTRNLRLDTLWKDDFEAGNTDSFPMRDCPDFKHIAKLDIWRDNTRAYDNWYVDNVVVERCEDKDKSIFPIHRWIPAKCRIQLQEFDCVLPQYDNNIEQRKKELVKKKEIYKLKVQHDGLTAQISEMPADESFSFEYRWDLKKAKIKLGLSAKFMASVTGRFKTLDSLEKIYGSTFEAPYGLENWRKDVEFGSQRLTGCNPMSICLCQSIPENFPVTPEMVDQFLEGQTLKDCLDNKRIYIVDFKMLEGVECKDKNTLCAPLGLFYVNKIRKLMPIAIQLNQTPSDTNPIFLPSDPEYTWMLAKMWFNNSDAFKELVCCCGNQSSTISVTSAVPFTGSTLSLSDCNALTKWRLDREGTLPNDLKNRGVDDADALPNYHYRDDALLIY</sequence>
<dbReference type="InterPro" id="IPR036392">
    <property type="entry name" value="PLAT/LH2_dom_sf"/>
</dbReference>
<dbReference type="EMBL" id="CAIIXF020000007">
    <property type="protein sequence ID" value="CAH1789939.1"/>
    <property type="molecule type" value="Genomic_DNA"/>
</dbReference>
<dbReference type="SUPFAM" id="SSF48484">
    <property type="entry name" value="Lipoxigenase"/>
    <property type="match status" value="1"/>
</dbReference>
<dbReference type="SUPFAM" id="SSF49723">
    <property type="entry name" value="Lipase/lipooxygenase domain (PLAT/LH2 domain)"/>
    <property type="match status" value="1"/>
</dbReference>
<gene>
    <name evidence="2" type="ORF">OFUS_LOCUS15215</name>
</gene>
<dbReference type="InterPro" id="IPR001024">
    <property type="entry name" value="PLAT/LH2_dom"/>
</dbReference>
<dbReference type="InterPro" id="IPR036226">
    <property type="entry name" value="LipOase_C_sf"/>
</dbReference>
<dbReference type="Gene3D" id="3.10.450.60">
    <property type="match status" value="1"/>
</dbReference>
<comment type="caution">
    <text evidence="2">The sequence shown here is derived from an EMBL/GenBank/DDBJ whole genome shotgun (WGS) entry which is preliminary data.</text>
</comment>
<evidence type="ECO:0000313" key="3">
    <source>
        <dbReference type="Proteomes" id="UP000749559"/>
    </source>
</evidence>
<evidence type="ECO:0000313" key="2">
    <source>
        <dbReference type="EMBL" id="CAH1789939.1"/>
    </source>
</evidence>
<organism evidence="2 3">
    <name type="scientific">Owenia fusiformis</name>
    <name type="common">Polychaete worm</name>
    <dbReference type="NCBI Taxonomy" id="6347"/>
    <lineage>
        <taxon>Eukaryota</taxon>
        <taxon>Metazoa</taxon>
        <taxon>Spiralia</taxon>
        <taxon>Lophotrochozoa</taxon>
        <taxon>Annelida</taxon>
        <taxon>Polychaeta</taxon>
        <taxon>Sedentaria</taxon>
        <taxon>Canalipalpata</taxon>
        <taxon>Sabellida</taxon>
        <taxon>Oweniida</taxon>
        <taxon>Oweniidae</taxon>
        <taxon>Owenia</taxon>
    </lineage>
</organism>
<dbReference type="GO" id="GO:0016702">
    <property type="term" value="F:oxidoreductase activity, acting on single donors with incorporation of molecular oxygen, incorporation of two atoms of oxygen"/>
    <property type="evidence" value="ECO:0007669"/>
    <property type="project" value="InterPro"/>
</dbReference>
<dbReference type="AlphaFoldDB" id="A0A8J1XST1"/>
<dbReference type="Gene3D" id="2.40.180.10">
    <property type="entry name" value="Catalase core domain"/>
    <property type="match status" value="1"/>
</dbReference>
<dbReference type="PROSITE" id="PS51393">
    <property type="entry name" value="LIPOXYGENASE_3"/>
    <property type="match status" value="2"/>
</dbReference>
<keyword evidence="3" id="KW-1185">Reference proteome</keyword>
<dbReference type="OrthoDB" id="407298at2759"/>
<dbReference type="InterPro" id="IPR013819">
    <property type="entry name" value="LipOase_C"/>
</dbReference>
<evidence type="ECO:0000256" key="1">
    <source>
        <dbReference type="PROSITE-ProRule" id="PRU00152"/>
    </source>
</evidence>
<accession>A0A8J1XST1</accession>
<proteinExistence type="predicted"/>
<comment type="caution">
    <text evidence="1">Lacks conserved residue(s) required for the propagation of feature annotation.</text>
</comment>
<dbReference type="Proteomes" id="UP000749559">
    <property type="component" value="Unassembled WGS sequence"/>
</dbReference>
<reference evidence="2" key="1">
    <citation type="submission" date="2022-03" db="EMBL/GenBank/DDBJ databases">
        <authorList>
            <person name="Martin C."/>
        </authorList>
    </citation>
    <scope>NUCLEOTIDE SEQUENCE</scope>
</reference>
<dbReference type="InterPro" id="IPR000907">
    <property type="entry name" value="LipOase"/>
</dbReference>
<dbReference type="PANTHER" id="PTHR11771">
    <property type="entry name" value="LIPOXYGENASE"/>
    <property type="match status" value="1"/>
</dbReference>
<dbReference type="PROSITE" id="PS50095">
    <property type="entry name" value="PLAT"/>
    <property type="match status" value="1"/>
</dbReference>
<protein>
    <submittedName>
        <fullName evidence="2">Uncharacterized protein</fullName>
    </submittedName>
</protein>
<dbReference type="GO" id="GO:0046872">
    <property type="term" value="F:metal ion binding"/>
    <property type="evidence" value="ECO:0007669"/>
    <property type="project" value="InterPro"/>
</dbReference>
<dbReference type="Gene3D" id="1.20.245.10">
    <property type="entry name" value="Lipoxygenase-1, Domain 5"/>
    <property type="match status" value="2"/>
</dbReference>